<protein>
    <submittedName>
        <fullName evidence="1">Uncharacterized protein</fullName>
    </submittedName>
</protein>
<organism evidence="1 2">
    <name type="scientific">Ajellomyces capsulatus (strain H88)</name>
    <name type="common">Darling's disease fungus</name>
    <name type="synonym">Histoplasma capsulatum</name>
    <dbReference type="NCBI Taxonomy" id="544711"/>
    <lineage>
        <taxon>Eukaryota</taxon>
        <taxon>Fungi</taxon>
        <taxon>Dikarya</taxon>
        <taxon>Ascomycota</taxon>
        <taxon>Pezizomycotina</taxon>
        <taxon>Eurotiomycetes</taxon>
        <taxon>Eurotiomycetidae</taxon>
        <taxon>Onygenales</taxon>
        <taxon>Ajellomycetaceae</taxon>
        <taxon>Histoplasma</taxon>
    </lineage>
</organism>
<dbReference type="VEuPathDB" id="FungiDB:I7I53_08062"/>
<accession>A0A8A1LIF5</accession>
<dbReference type="AlphaFoldDB" id="A0A8A1LIF5"/>
<sequence>MPQHSAQPEKYIQQVLLTIQFIGWGNVF</sequence>
<name>A0A8A1LIF5_AJEC8</name>
<evidence type="ECO:0000313" key="2">
    <source>
        <dbReference type="Proteomes" id="UP000663419"/>
    </source>
</evidence>
<proteinExistence type="predicted"/>
<reference evidence="1" key="1">
    <citation type="submission" date="2021-01" db="EMBL/GenBank/DDBJ databases">
        <title>Chromosome-level genome assembly of a human fungal pathogen reveals clustering of transcriptionally co-regulated genes.</title>
        <authorList>
            <person name="Voorhies M."/>
            <person name="Cohen S."/>
            <person name="Shea T.P."/>
            <person name="Petrus S."/>
            <person name="Munoz J.F."/>
            <person name="Poplawski S."/>
            <person name="Goldman W.E."/>
            <person name="Michael T."/>
            <person name="Cuomo C.A."/>
            <person name="Sil A."/>
            <person name="Beyhan S."/>
        </authorList>
    </citation>
    <scope>NUCLEOTIDE SEQUENCE</scope>
    <source>
        <strain evidence="1">H88</strain>
    </source>
</reference>
<dbReference type="EMBL" id="CP069103">
    <property type="protein sequence ID" value="QSS52433.1"/>
    <property type="molecule type" value="Genomic_DNA"/>
</dbReference>
<dbReference type="Proteomes" id="UP000663419">
    <property type="component" value="Chromosome 2"/>
</dbReference>
<gene>
    <name evidence="1" type="ORF">I7I53_08062</name>
</gene>
<evidence type="ECO:0000313" key="1">
    <source>
        <dbReference type="EMBL" id="QSS52433.1"/>
    </source>
</evidence>